<evidence type="ECO:0000256" key="1">
    <source>
        <dbReference type="SAM" id="Phobius"/>
    </source>
</evidence>
<proteinExistence type="predicted"/>
<keyword evidence="1" id="KW-1133">Transmembrane helix</keyword>
<comment type="caution">
    <text evidence="2">The sequence shown here is derived from an EMBL/GenBank/DDBJ whole genome shotgun (WGS) entry which is preliminary data.</text>
</comment>
<organism evidence="2">
    <name type="scientific">marine sediment metagenome</name>
    <dbReference type="NCBI Taxonomy" id="412755"/>
    <lineage>
        <taxon>unclassified sequences</taxon>
        <taxon>metagenomes</taxon>
        <taxon>ecological metagenomes</taxon>
    </lineage>
</organism>
<evidence type="ECO:0008006" key="3">
    <source>
        <dbReference type="Google" id="ProtNLM"/>
    </source>
</evidence>
<dbReference type="EMBL" id="BARW01025333">
    <property type="protein sequence ID" value="GAJ07421.1"/>
    <property type="molecule type" value="Genomic_DNA"/>
</dbReference>
<accession>X1V5H2</accession>
<feature type="non-terminal residue" evidence="2">
    <location>
        <position position="60"/>
    </location>
</feature>
<name>X1V5H2_9ZZZZ</name>
<reference evidence="2" key="1">
    <citation type="journal article" date="2014" name="Front. Microbiol.">
        <title>High frequency of phylogenetically diverse reductive dehalogenase-homologous genes in deep subseafloor sedimentary metagenomes.</title>
        <authorList>
            <person name="Kawai M."/>
            <person name="Futagami T."/>
            <person name="Toyoda A."/>
            <person name="Takaki Y."/>
            <person name="Nishi S."/>
            <person name="Hori S."/>
            <person name="Arai W."/>
            <person name="Tsubouchi T."/>
            <person name="Morono Y."/>
            <person name="Uchiyama I."/>
            <person name="Ito T."/>
            <person name="Fujiyama A."/>
            <person name="Inagaki F."/>
            <person name="Takami H."/>
        </authorList>
    </citation>
    <scope>NUCLEOTIDE SEQUENCE</scope>
    <source>
        <strain evidence="2">Expedition CK06-06</strain>
    </source>
</reference>
<keyword evidence="1" id="KW-0812">Transmembrane</keyword>
<evidence type="ECO:0000313" key="2">
    <source>
        <dbReference type="EMBL" id="GAJ07421.1"/>
    </source>
</evidence>
<keyword evidence="1" id="KW-0472">Membrane</keyword>
<feature type="transmembrane region" description="Helical" evidence="1">
    <location>
        <begin position="7"/>
        <end position="26"/>
    </location>
</feature>
<protein>
    <recommendedName>
        <fullName evidence="3">TRAP C4-dicarboxylate transport system permease DctM subunit domain-containing protein</fullName>
    </recommendedName>
</protein>
<sequence length="60" mass="6539">MSIEFITILMFSSILVALFLGIPIAFAMGGVAVIFGYFLWGTAGLYMFASKTFAMANDFI</sequence>
<feature type="transmembrane region" description="Helical" evidence="1">
    <location>
        <begin position="32"/>
        <end position="49"/>
    </location>
</feature>
<dbReference type="AlphaFoldDB" id="X1V5H2"/>
<gene>
    <name evidence="2" type="ORF">S12H4_41547</name>
</gene>